<evidence type="ECO:0000313" key="2">
    <source>
        <dbReference type="Proteomes" id="UP000076004"/>
    </source>
</evidence>
<protein>
    <submittedName>
        <fullName evidence="1">Ag-1 blood stage membrane protein-like protein</fullName>
    </submittedName>
</protein>
<dbReference type="VEuPathDB" id="PlasmoDB:PGSY75_0405200"/>
<dbReference type="PANTHER" id="PTHR37320">
    <property type="entry name" value="AG-1 BLOOD STAGE MEMBRANE PROTEIN HOMOLOGUE"/>
    <property type="match status" value="1"/>
</dbReference>
<reference evidence="1 2" key="1">
    <citation type="journal article" date="2016" name="Nat. Commun.">
        <title>Genomes of cryptic chimpanzee Plasmodium species reveal key evolutionary events leading to human malaria.</title>
        <authorList>
            <person name="Sundararaman S.A."/>
            <person name="Plenderleith L.J."/>
            <person name="Liu W."/>
            <person name="Loy D.E."/>
            <person name="Learn G.H."/>
            <person name="Li Y."/>
            <person name="Shaw K.S."/>
            <person name="Ayouba A."/>
            <person name="Peeters M."/>
            <person name="Speede S."/>
            <person name="Shaw G.M."/>
            <person name="Bushman F.D."/>
            <person name="Brisson D."/>
            <person name="Rayner J.C."/>
            <person name="Sharp P.M."/>
            <person name="Hahn B.H."/>
        </authorList>
    </citation>
    <scope>NUCLEOTIDE SEQUENCE [LARGE SCALE GENOMIC DNA]</scope>
    <source>
        <strain evidence="1 2">SY75</strain>
    </source>
</reference>
<organism evidence="1 2">
    <name type="scientific">Plasmodium gaboni</name>
    <dbReference type="NCBI Taxonomy" id="647221"/>
    <lineage>
        <taxon>Eukaryota</taxon>
        <taxon>Sar</taxon>
        <taxon>Alveolata</taxon>
        <taxon>Apicomplexa</taxon>
        <taxon>Aconoidasida</taxon>
        <taxon>Haemosporida</taxon>
        <taxon>Plasmodiidae</taxon>
        <taxon>Plasmodium</taxon>
        <taxon>Plasmodium (Laverania)</taxon>
    </lineage>
</organism>
<proteinExistence type="predicted"/>
<evidence type="ECO:0000313" key="1">
    <source>
        <dbReference type="EMBL" id="KYO02759.1"/>
    </source>
</evidence>
<dbReference type="GeneID" id="29774734"/>
<gene>
    <name evidence="1" type="ORF">PGSY75_0405200</name>
</gene>
<dbReference type="VEuPathDB" id="PlasmoDB:PGABG01_0403400"/>
<feature type="non-terminal residue" evidence="1">
    <location>
        <position position="227"/>
    </location>
</feature>
<dbReference type="EMBL" id="LVLB01000005">
    <property type="protein sequence ID" value="KYO02759.1"/>
    <property type="molecule type" value="Genomic_DNA"/>
</dbReference>
<dbReference type="KEGG" id="pgab:PGSY75_0405200"/>
<comment type="caution">
    <text evidence="1">The sequence shown here is derived from an EMBL/GenBank/DDBJ whole genome shotgun (WGS) entry which is preliminary data.</text>
</comment>
<dbReference type="RefSeq" id="XP_018643279.1">
    <property type="nucleotide sequence ID" value="XM_018784117.1"/>
</dbReference>
<name>A0A151LU99_9APIC</name>
<dbReference type="PANTHER" id="PTHR37320:SF1">
    <property type="entry name" value="RHOPTRY SURFACE PROTEIN CERLI2"/>
    <property type="match status" value="1"/>
</dbReference>
<dbReference type="Proteomes" id="UP000076004">
    <property type="component" value="Unassembled WGS sequence"/>
</dbReference>
<dbReference type="InterPro" id="IPR053336">
    <property type="entry name" value="Rhoptry_Surface_Assoc"/>
</dbReference>
<dbReference type="AlphaFoldDB" id="A0A151LU99"/>
<accession>A0A151LU99</accession>
<sequence length="227" mass="27038">MLGTNFILNIFKNKFNNLSTRFIKYVIKSYKRTCPHISDFEPFSSMYYYTGLHNYRTFYLLIKINEIFNINKYKKIYIIVNTDKYDFTTDDIETNKKNRIYLDQRVDIKIRQCDETIRINLFTTKLTKKVHIGEIKIDINASIISKCFPKNEWFVCMKDGQEVCKVQLSFYKTQKYACPSECMFIHDGLEIWKDKSKSGSTKKIDINNIHKNFDDNDEHLATIDIDT</sequence>